<dbReference type="InterPro" id="IPR027417">
    <property type="entry name" value="P-loop_NTPase"/>
</dbReference>
<dbReference type="Gene3D" id="3.10.10.10">
    <property type="entry name" value="HIV Type 1 Reverse Transcriptase, subunit A, domain 1"/>
    <property type="match status" value="1"/>
</dbReference>
<gene>
    <name evidence="2" type="ORF">Tco_0679086</name>
</gene>
<reference evidence="2" key="1">
    <citation type="journal article" date="2022" name="Int. J. Mol. Sci.">
        <title>Draft Genome of Tanacetum Coccineum: Genomic Comparison of Closely Related Tanacetum-Family Plants.</title>
        <authorList>
            <person name="Yamashiro T."/>
            <person name="Shiraishi A."/>
            <person name="Nakayama K."/>
            <person name="Satake H."/>
        </authorList>
    </citation>
    <scope>NUCLEOTIDE SEQUENCE</scope>
</reference>
<proteinExistence type="predicted"/>
<keyword evidence="2" id="KW-0695">RNA-directed DNA polymerase</keyword>
<dbReference type="InterPro" id="IPR000477">
    <property type="entry name" value="RT_dom"/>
</dbReference>
<dbReference type="PANTHER" id="PTHR24559:SF444">
    <property type="entry name" value="REVERSE TRANSCRIPTASE DOMAIN-CONTAINING PROTEIN"/>
    <property type="match status" value="1"/>
</dbReference>
<dbReference type="Gene3D" id="3.40.50.300">
    <property type="entry name" value="P-loop containing nucleotide triphosphate hydrolases"/>
    <property type="match status" value="1"/>
</dbReference>
<name>A0ABQ4XHJ6_9ASTR</name>
<organism evidence="2 3">
    <name type="scientific">Tanacetum coccineum</name>
    <dbReference type="NCBI Taxonomy" id="301880"/>
    <lineage>
        <taxon>Eukaryota</taxon>
        <taxon>Viridiplantae</taxon>
        <taxon>Streptophyta</taxon>
        <taxon>Embryophyta</taxon>
        <taxon>Tracheophyta</taxon>
        <taxon>Spermatophyta</taxon>
        <taxon>Magnoliopsida</taxon>
        <taxon>eudicotyledons</taxon>
        <taxon>Gunneridae</taxon>
        <taxon>Pentapetalae</taxon>
        <taxon>asterids</taxon>
        <taxon>campanulids</taxon>
        <taxon>Asterales</taxon>
        <taxon>Asteraceae</taxon>
        <taxon>Asteroideae</taxon>
        <taxon>Anthemideae</taxon>
        <taxon>Anthemidinae</taxon>
        <taxon>Tanacetum</taxon>
    </lineage>
</organism>
<dbReference type="Pfam" id="PF17919">
    <property type="entry name" value="RT_RNaseH_2"/>
    <property type="match status" value="1"/>
</dbReference>
<dbReference type="Gene3D" id="3.30.70.270">
    <property type="match status" value="1"/>
</dbReference>
<dbReference type="InterPro" id="IPR043128">
    <property type="entry name" value="Rev_trsase/Diguanyl_cyclase"/>
</dbReference>
<dbReference type="GO" id="GO:0003964">
    <property type="term" value="F:RNA-directed DNA polymerase activity"/>
    <property type="evidence" value="ECO:0007669"/>
    <property type="project" value="UniProtKB-KW"/>
</dbReference>
<dbReference type="PROSITE" id="PS50878">
    <property type="entry name" value="RT_POL"/>
    <property type="match status" value="1"/>
</dbReference>
<keyword evidence="2" id="KW-0548">Nucleotidyltransferase</keyword>
<dbReference type="Pfam" id="PF00078">
    <property type="entry name" value="RVT_1"/>
    <property type="match status" value="1"/>
</dbReference>
<keyword evidence="3" id="KW-1185">Reference proteome</keyword>
<evidence type="ECO:0000313" key="3">
    <source>
        <dbReference type="Proteomes" id="UP001151760"/>
    </source>
</evidence>
<comment type="caution">
    <text evidence="2">The sequence shown here is derived from an EMBL/GenBank/DDBJ whole genome shotgun (WGS) entry which is preliminary data.</text>
</comment>
<dbReference type="InterPro" id="IPR041577">
    <property type="entry name" value="RT_RNaseH_2"/>
</dbReference>
<dbReference type="CDD" id="cd09274">
    <property type="entry name" value="RNase_HI_RT_Ty3"/>
    <property type="match status" value="1"/>
</dbReference>
<evidence type="ECO:0000313" key="2">
    <source>
        <dbReference type="EMBL" id="GJS64522.1"/>
    </source>
</evidence>
<keyword evidence="2" id="KW-0808">Transferase</keyword>
<protein>
    <submittedName>
        <fullName evidence="2">Reverse transcriptase domain-containing protein</fullName>
    </submittedName>
</protein>
<reference evidence="2" key="2">
    <citation type="submission" date="2022-01" db="EMBL/GenBank/DDBJ databases">
        <authorList>
            <person name="Yamashiro T."/>
            <person name="Shiraishi A."/>
            <person name="Satake H."/>
            <person name="Nakayama K."/>
        </authorList>
    </citation>
    <scope>NUCLEOTIDE SEQUENCE</scope>
</reference>
<sequence length="678" mass="77855">MLNVDKECQAPVMILDAEEYLISEDPVKQGRMERYIFEEVYRKIMLEANTTRGGLLGIKELLQDNAAEGLNIASNSHLARDCRSVPRNMNPVNARNSTVRACYECGSTDHVKPACLSIESNGNNARGRDIHVWEHMESRQDFRTCEGRYFEQSTLPQPLFDSGAVISSSFNTSLPLYGLVVLISVMDWNSLVMRRCVRVILLQGWLKEIVMVRDFRKVFPDDLSRLLPIWEIEFRIELTPGATPKKDGSFRMRIDYRELNKLTVKNRYPLPRIDDLFDQLQGSHFFSKIDLRSGYHQLRVHEDDILKTAFKTRYGHFEFTVMPFGLTNVPTIFMDLMNIVCRPYLDKFVIVFIDDILIYSKTQEEHVEHLRLVLELLKKEKLYAKFSKCEFCLREVQFLRHVINGNGIHVDPSKIEANCKTFDWCEEQELAFQTLKDKLCNAPVLALLDRPEDFVVYCDASGIGLGCVLMERGKVIAFASRQLKIYEKNYTTHDLELGAVVFALKIWRHYLYGTKSVIYTDHRVVFKAEHPRRHSVVLLLATAVDCLTIVARLVTRAFATMVEEMKVIGAKTLRKGNSEDAFMEMMAVMAYSDRIPVLLFMGGGMGAGKSTVLKEILKEYVKAALLIFIIVVKAYAFKETNAIYRALSSKGHHNDMLQAAELILYRVDGGDFMRYVMI</sequence>
<evidence type="ECO:0000259" key="1">
    <source>
        <dbReference type="PROSITE" id="PS50878"/>
    </source>
</evidence>
<dbReference type="EMBL" id="BQNB010009511">
    <property type="protein sequence ID" value="GJS64522.1"/>
    <property type="molecule type" value="Genomic_DNA"/>
</dbReference>
<feature type="domain" description="Reverse transcriptase" evidence="1">
    <location>
        <begin position="224"/>
        <end position="403"/>
    </location>
</feature>
<dbReference type="CDD" id="cd01647">
    <property type="entry name" value="RT_LTR"/>
    <property type="match status" value="1"/>
</dbReference>
<dbReference type="SUPFAM" id="SSF56672">
    <property type="entry name" value="DNA/RNA polymerases"/>
    <property type="match status" value="1"/>
</dbReference>
<accession>A0ABQ4XHJ6</accession>
<dbReference type="InterPro" id="IPR043502">
    <property type="entry name" value="DNA/RNA_pol_sf"/>
</dbReference>
<dbReference type="PANTHER" id="PTHR24559">
    <property type="entry name" value="TRANSPOSON TY3-I GAG-POL POLYPROTEIN"/>
    <property type="match status" value="1"/>
</dbReference>
<dbReference type="Proteomes" id="UP001151760">
    <property type="component" value="Unassembled WGS sequence"/>
</dbReference>
<dbReference type="InterPro" id="IPR053134">
    <property type="entry name" value="RNA-dir_DNA_polymerase"/>
</dbReference>